<evidence type="ECO:0000313" key="1">
    <source>
        <dbReference type="EMBL" id="KIL30388.1"/>
    </source>
</evidence>
<evidence type="ECO:0000313" key="2">
    <source>
        <dbReference type="Proteomes" id="UP000031970"/>
    </source>
</evidence>
<protein>
    <recommendedName>
        <fullName evidence="3">Dephospho-CoA kinase</fullName>
    </recommendedName>
</protein>
<comment type="caution">
    <text evidence="1">The sequence shown here is derived from an EMBL/GenBank/DDBJ whole genome shotgun (WGS) entry which is preliminary data.</text>
</comment>
<proteinExistence type="predicted"/>
<sequence>MRDFINGITKLPVPGAESVWVDYEFRKINDYIKRQCCRPANVLITDIRKPIEYDRVRAEGFKIVRIVAPESLRIERAKKRGDKFDAADLEHATETAVDDFEVDYEITNDGTIDELYANLDALMADLGVSV</sequence>
<dbReference type="EMBL" id="JSXS01000125">
    <property type="protein sequence ID" value="KIL30388.1"/>
    <property type="molecule type" value="Genomic_DNA"/>
</dbReference>
<accession>A0ABD3ZSE2</accession>
<evidence type="ECO:0008006" key="3">
    <source>
        <dbReference type="Google" id="ProtNLM"/>
    </source>
</evidence>
<name>A0ABD3ZSE2_BACIU</name>
<organism evidence="1 2">
    <name type="scientific">Bacillus subtilis subsp. subtilis</name>
    <dbReference type="NCBI Taxonomy" id="135461"/>
    <lineage>
        <taxon>Bacteria</taxon>
        <taxon>Bacillati</taxon>
        <taxon>Bacillota</taxon>
        <taxon>Bacilli</taxon>
        <taxon>Bacillales</taxon>
        <taxon>Bacillaceae</taxon>
        <taxon>Bacillus</taxon>
    </lineage>
</organism>
<reference evidence="1 2" key="1">
    <citation type="submission" date="2014-11" db="EMBL/GenBank/DDBJ databases">
        <title>Draft Genome Sequences of Nine Bacillus subtilis Strains that Form Spores with High Heat-Resistance.</title>
        <authorList>
            <person name="Krawcyk A.O."/>
            <person name="Berendsen E.M."/>
            <person name="de Jong A."/>
            <person name="Holsappel S."/>
            <person name="Eijlander R.T."/>
            <person name="Wells-Bennik M."/>
            <person name="Kuipers O.P."/>
        </authorList>
    </citation>
    <scope>NUCLEOTIDE SEQUENCE [LARGE SCALE GENOMIC DNA]</scope>
    <source>
        <strain evidence="1 2">B4067</strain>
    </source>
</reference>
<dbReference type="InterPro" id="IPR027417">
    <property type="entry name" value="P-loop_NTPase"/>
</dbReference>
<dbReference type="AlphaFoldDB" id="A0ABD3ZSE2"/>
<dbReference type="Gene3D" id="3.40.50.300">
    <property type="entry name" value="P-loop containing nucleotide triphosphate hydrolases"/>
    <property type="match status" value="1"/>
</dbReference>
<dbReference type="Proteomes" id="UP000031970">
    <property type="component" value="Unassembled WGS sequence"/>
</dbReference>
<gene>
    <name evidence="1" type="ORF">B4067_1322</name>
</gene>